<dbReference type="KEGG" id="ery:CP97_14615"/>
<accession>A0A0H4VJ48</accession>
<reference evidence="3" key="2">
    <citation type="submission" date="2015-04" db="EMBL/GenBank/DDBJ databases">
        <title>The complete genome sequence of Erythrobacter sp. s21-N3.</title>
        <authorList>
            <person name="Zhuang L."/>
            <person name="Liu Y."/>
            <person name="Shao Z."/>
        </authorList>
    </citation>
    <scope>NUCLEOTIDE SEQUENCE [LARGE SCALE GENOMIC DNA]</scope>
    <source>
        <strain evidence="3">s21-N3</strain>
    </source>
</reference>
<dbReference type="Proteomes" id="UP000059113">
    <property type="component" value="Chromosome"/>
</dbReference>
<dbReference type="PIRSF" id="PIRSF000429">
    <property type="entry name" value="Ac-CoA_Ac_transf"/>
    <property type="match status" value="1"/>
</dbReference>
<dbReference type="Gene3D" id="3.40.47.10">
    <property type="match status" value="1"/>
</dbReference>
<dbReference type="CDD" id="cd00829">
    <property type="entry name" value="SCP-x_thiolase"/>
    <property type="match status" value="1"/>
</dbReference>
<protein>
    <recommendedName>
        <fullName evidence="1">Thiolase C-terminal domain-containing protein</fullName>
    </recommendedName>
</protein>
<gene>
    <name evidence="2" type="ORF">CP97_14615</name>
</gene>
<sequence length="385" mass="40371">MISGKAAIVGIGATEFSKDSGRSEFRLASEAVTAALNDAGVSASEVDGMCTMTADNNSEVDIARAIGAGELSFFSRIPFGGGGACAVVQQAALAISSGLANVVVCYRAMNERSQYRFGGSLAGAPQTSEGEVMDYHTMHGLSTAAALVAVMMRRYMQMYGATRYDFANVSLAARKHAATNPAAFFYGKPLTLDEYLNSRIISDPLHLFDCCQESDGAVALIVTRSERAKDLRQIPVLVRGAAQGAGRGSIPLMNFYGGDIVPFDDTRVVSDQLYRMSGLSPSDMDAAIIYDHFGPTILPALEASGFCARGEAKDFIKDGNIEIGGGLPLNTHGGQIGEAYIHGMNGIAEAVRQVRGNAVNQIAELSNIMVTSGGGVPTSGLILGI</sequence>
<dbReference type="InterPro" id="IPR016039">
    <property type="entry name" value="Thiolase-like"/>
</dbReference>
<evidence type="ECO:0000259" key="1">
    <source>
        <dbReference type="Pfam" id="PF22691"/>
    </source>
</evidence>
<name>A0A0H4VJ48_9SPHN</name>
<organism evidence="2 3">
    <name type="scientific">Aurantiacibacter atlanticus</name>
    <dbReference type="NCBI Taxonomy" id="1648404"/>
    <lineage>
        <taxon>Bacteria</taxon>
        <taxon>Pseudomonadati</taxon>
        <taxon>Pseudomonadota</taxon>
        <taxon>Alphaproteobacteria</taxon>
        <taxon>Sphingomonadales</taxon>
        <taxon>Erythrobacteraceae</taxon>
        <taxon>Aurantiacibacter</taxon>
    </lineage>
</organism>
<dbReference type="PANTHER" id="PTHR42870">
    <property type="entry name" value="ACETYL-COA C-ACETYLTRANSFERASE"/>
    <property type="match status" value="1"/>
</dbReference>
<dbReference type="STRING" id="1648404.CP97_14615"/>
<dbReference type="NCBIfam" id="NF005892">
    <property type="entry name" value="PRK07855.1"/>
    <property type="match status" value="1"/>
</dbReference>
<dbReference type="GO" id="GO:0003988">
    <property type="term" value="F:acetyl-CoA C-acyltransferase activity"/>
    <property type="evidence" value="ECO:0007669"/>
    <property type="project" value="UniProtKB-ARBA"/>
</dbReference>
<dbReference type="AlphaFoldDB" id="A0A0H4VJ48"/>
<keyword evidence="3" id="KW-1185">Reference proteome</keyword>
<reference evidence="2 3" key="1">
    <citation type="journal article" date="2015" name="Int. J. Syst. Evol. Microbiol.">
        <title>Erythrobacter atlanticus sp. nov., a bacterium from ocean sediment able to degrade polycyclic aromatic hydrocarbons.</title>
        <authorList>
            <person name="Zhuang L."/>
            <person name="Liu Y."/>
            <person name="Wang L."/>
            <person name="Wang W."/>
            <person name="Shao Z."/>
        </authorList>
    </citation>
    <scope>NUCLEOTIDE SEQUENCE [LARGE SCALE GENOMIC DNA]</scope>
    <source>
        <strain evidence="3">s21-N3</strain>
    </source>
</reference>
<dbReference type="InterPro" id="IPR055140">
    <property type="entry name" value="Thiolase_C_2"/>
</dbReference>
<dbReference type="EMBL" id="CP011310">
    <property type="protein sequence ID" value="AKQ42994.1"/>
    <property type="molecule type" value="Genomic_DNA"/>
</dbReference>
<dbReference type="Pfam" id="PF22691">
    <property type="entry name" value="Thiolase_C_1"/>
    <property type="match status" value="1"/>
</dbReference>
<dbReference type="InterPro" id="IPR002155">
    <property type="entry name" value="Thiolase"/>
</dbReference>
<evidence type="ECO:0000313" key="3">
    <source>
        <dbReference type="Proteomes" id="UP000059113"/>
    </source>
</evidence>
<dbReference type="PANTHER" id="PTHR42870:SF1">
    <property type="entry name" value="NON-SPECIFIC LIPID-TRANSFER PROTEIN-LIKE 2"/>
    <property type="match status" value="1"/>
</dbReference>
<dbReference type="PATRIC" id="fig|1648404.4.peg.3047"/>
<evidence type="ECO:0000313" key="2">
    <source>
        <dbReference type="EMBL" id="AKQ42994.1"/>
    </source>
</evidence>
<dbReference type="RefSeq" id="WP_048886555.1">
    <property type="nucleotide sequence ID" value="NZ_CP011310.1"/>
</dbReference>
<proteinExistence type="predicted"/>
<feature type="domain" description="Thiolase C-terminal" evidence="1">
    <location>
        <begin position="260"/>
        <end position="378"/>
    </location>
</feature>
<dbReference type="SUPFAM" id="SSF53901">
    <property type="entry name" value="Thiolase-like"/>
    <property type="match status" value="2"/>
</dbReference>
<dbReference type="OrthoDB" id="9790314at2"/>